<reference evidence="1" key="1">
    <citation type="journal article" date="2021" name="PeerJ">
        <title>Extensive microbial diversity within the chicken gut microbiome revealed by metagenomics and culture.</title>
        <authorList>
            <person name="Gilroy R."/>
            <person name="Ravi A."/>
            <person name="Getino M."/>
            <person name="Pursley I."/>
            <person name="Horton D.L."/>
            <person name="Alikhan N.F."/>
            <person name="Baker D."/>
            <person name="Gharbi K."/>
            <person name="Hall N."/>
            <person name="Watson M."/>
            <person name="Adriaenssens E.M."/>
            <person name="Foster-Nyarko E."/>
            <person name="Jarju S."/>
            <person name="Secka A."/>
            <person name="Antonio M."/>
            <person name="Oren A."/>
            <person name="Chaudhuri R.R."/>
            <person name="La Ragione R."/>
            <person name="Hildebrand F."/>
            <person name="Pallen M.J."/>
        </authorList>
    </citation>
    <scope>NUCLEOTIDE SEQUENCE</scope>
    <source>
        <strain evidence="1">CHK160-4876</strain>
    </source>
</reference>
<name>A0A921ND80_9BACL</name>
<sequence length="225" mass="26196">MELTPHYETTITCIHCKKQFPTAKLRSKFVRVKKHESDFQPIYANPTINGIYYNVFVCEHCGFSFTEDFSPYFAPGTEAAIDEQIVKRFVRRSYNGERTVFQALEAYKLALVCGTLKKEKNVVLAGLAMRIAWLYRSLDNSGQEQRFMNLSRDYYLASYSTGDYSNTQMSEFRILYMIGELSRRTGDIEEATRSFSRILENQSSCLEPKLIDMTKEQWLIIREEA</sequence>
<proteinExistence type="predicted"/>
<comment type="caution">
    <text evidence="1">The sequence shown here is derived from an EMBL/GenBank/DDBJ whole genome shotgun (WGS) entry which is preliminary data.</text>
</comment>
<organism evidence="1 2">
    <name type="scientific">Metalysinibacillus jejuensis</name>
    <dbReference type="NCBI Taxonomy" id="914327"/>
    <lineage>
        <taxon>Bacteria</taxon>
        <taxon>Bacillati</taxon>
        <taxon>Bacillota</taxon>
        <taxon>Bacilli</taxon>
        <taxon>Bacillales</taxon>
        <taxon>Caryophanaceae</taxon>
        <taxon>Metalysinibacillus</taxon>
    </lineage>
</organism>
<gene>
    <name evidence="1" type="ORF">K8V30_07320</name>
</gene>
<evidence type="ECO:0000313" key="1">
    <source>
        <dbReference type="EMBL" id="HJH11474.1"/>
    </source>
</evidence>
<dbReference type="AlphaFoldDB" id="A0A921ND80"/>
<protein>
    <submittedName>
        <fullName evidence="1">DUF2225 domain-containing protein</fullName>
    </submittedName>
</protein>
<evidence type="ECO:0000313" key="2">
    <source>
        <dbReference type="Proteomes" id="UP000700212"/>
    </source>
</evidence>
<reference evidence="1" key="2">
    <citation type="submission" date="2021-09" db="EMBL/GenBank/DDBJ databases">
        <authorList>
            <person name="Gilroy R."/>
        </authorList>
    </citation>
    <scope>NUCLEOTIDE SEQUENCE</scope>
    <source>
        <strain evidence="1">CHK160-4876</strain>
    </source>
</reference>
<accession>A0A921ND80</accession>
<dbReference type="Pfam" id="PF09986">
    <property type="entry name" value="DUF2225"/>
    <property type="match status" value="1"/>
</dbReference>
<dbReference type="OrthoDB" id="9780343at2"/>
<dbReference type="Proteomes" id="UP000700212">
    <property type="component" value="Unassembled WGS sequence"/>
</dbReference>
<dbReference type="InterPro" id="IPR018708">
    <property type="entry name" value="DUF2225"/>
</dbReference>
<dbReference type="EMBL" id="DYTV01000096">
    <property type="protein sequence ID" value="HJH11474.1"/>
    <property type="molecule type" value="Genomic_DNA"/>
</dbReference>
<dbReference type="RefSeq" id="WP_108306636.1">
    <property type="nucleotide sequence ID" value="NZ_QAFW01000010.1"/>
</dbReference>